<dbReference type="InterPro" id="IPR000618">
    <property type="entry name" value="Insect_cuticle"/>
</dbReference>
<protein>
    <submittedName>
        <fullName evidence="6">Endocuticle structural glycoprotein SgAbd-5-like</fullName>
    </submittedName>
</protein>
<dbReference type="GO" id="GO:0062129">
    <property type="term" value="C:chitin-based extracellular matrix"/>
    <property type="evidence" value="ECO:0007669"/>
    <property type="project" value="TreeGrafter"/>
</dbReference>
<name>A0A6J1P9J4_BICAN</name>
<gene>
    <name evidence="6" type="primary">LOC112057821</name>
</gene>
<dbReference type="InterPro" id="IPR050468">
    <property type="entry name" value="Cuticle_Struct_Prot"/>
</dbReference>
<reference evidence="6" key="1">
    <citation type="submission" date="2025-08" db="UniProtKB">
        <authorList>
            <consortium name="RefSeq"/>
        </authorList>
    </citation>
    <scope>IDENTIFICATION</scope>
</reference>
<dbReference type="PANTHER" id="PTHR10380">
    <property type="entry name" value="CUTICLE PROTEIN"/>
    <property type="match status" value="1"/>
</dbReference>
<dbReference type="GO" id="GO:0008010">
    <property type="term" value="F:structural constituent of chitin-based larval cuticle"/>
    <property type="evidence" value="ECO:0007669"/>
    <property type="project" value="TreeGrafter"/>
</dbReference>
<keyword evidence="5" id="KW-1185">Reference proteome</keyword>
<dbReference type="PRINTS" id="PR00947">
    <property type="entry name" value="CUTICLE"/>
</dbReference>
<organism evidence="5 6">
    <name type="scientific">Bicyclus anynana</name>
    <name type="common">Squinting bush brown butterfly</name>
    <dbReference type="NCBI Taxonomy" id="110368"/>
    <lineage>
        <taxon>Eukaryota</taxon>
        <taxon>Metazoa</taxon>
        <taxon>Ecdysozoa</taxon>
        <taxon>Arthropoda</taxon>
        <taxon>Hexapoda</taxon>
        <taxon>Insecta</taxon>
        <taxon>Pterygota</taxon>
        <taxon>Neoptera</taxon>
        <taxon>Endopterygota</taxon>
        <taxon>Lepidoptera</taxon>
        <taxon>Glossata</taxon>
        <taxon>Ditrysia</taxon>
        <taxon>Papilionoidea</taxon>
        <taxon>Nymphalidae</taxon>
        <taxon>Satyrinae</taxon>
        <taxon>Satyrini</taxon>
        <taxon>Mycalesina</taxon>
        <taxon>Bicyclus</taxon>
    </lineage>
</organism>
<evidence type="ECO:0000256" key="3">
    <source>
        <dbReference type="PROSITE-ProRule" id="PRU00497"/>
    </source>
</evidence>
<dbReference type="KEGG" id="bany:112057821"/>
<dbReference type="OrthoDB" id="6436213at2759"/>
<proteinExistence type="predicted"/>
<dbReference type="RefSeq" id="XP_023954527.2">
    <property type="nucleotide sequence ID" value="XM_024098759.2"/>
</dbReference>
<dbReference type="PROSITE" id="PS51155">
    <property type="entry name" value="CHIT_BIND_RR_2"/>
    <property type="match status" value="1"/>
</dbReference>
<sequence length="127" mass="14070">MFKIRYLFVVCSIILLTDAAPLDKDSEATIVNNDYTIDKKGNYRFSFKTSNGISREETGAIINTGQSNEFIAVRGRYSYIDEDGKQIIVEYTANENGYNILKPTPEDIIPFPAAPLPGNVVASLLGK</sequence>
<evidence type="ECO:0000313" key="5">
    <source>
        <dbReference type="Proteomes" id="UP001652582"/>
    </source>
</evidence>
<keyword evidence="2 4" id="KW-0732">Signal</keyword>
<dbReference type="AlphaFoldDB" id="A0A6J1P9J4"/>
<dbReference type="GeneID" id="112057821"/>
<dbReference type="PANTHER" id="PTHR10380:SF218">
    <property type="entry name" value="ADULT CUTICLE PROTEIN 65AA-RELATED"/>
    <property type="match status" value="1"/>
</dbReference>
<feature type="chain" id="PRO_5045551286" evidence="4">
    <location>
        <begin position="20"/>
        <end position="127"/>
    </location>
</feature>
<evidence type="ECO:0000256" key="2">
    <source>
        <dbReference type="ARBA" id="ARBA00022729"/>
    </source>
</evidence>
<evidence type="ECO:0000256" key="1">
    <source>
        <dbReference type="ARBA" id="ARBA00022460"/>
    </source>
</evidence>
<dbReference type="Proteomes" id="UP001652582">
    <property type="component" value="Chromosome 7"/>
</dbReference>
<evidence type="ECO:0000256" key="4">
    <source>
        <dbReference type="SAM" id="SignalP"/>
    </source>
</evidence>
<evidence type="ECO:0000313" key="6">
    <source>
        <dbReference type="RefSeq" id="XP_023954527.2"/>
    </source>
</evidence>
<feature type="signal peptide" evidence="4">
    <location>
        <begin position="1"/>
        <end position="19"/>
    </location>
</feature>
<dbReference type="Pfam" id="PF00379">
    <property type="entry name" value="Chitin_bind_4"/>
    <property type="match status" value="1"/>
</dbReference>
<keyword evidence="1 3" id="KW-0193">Cuticle</keyword>
<accession>A0A6J1P9J4</accession>